<dbReference type="Proteomes" id="UP000778864">
    <property type="component" value="Unassembled WGS sequence"/>
</dbReference>
<name>A0A943A6W9_VEIPA</name>
<comment type="caution">
    <text evidence="1">The sequence shown here is derived from an EMBL/GenBank/DDBJ whole genome shotgun (WGS) entry which is preliminary data.</text>
</comment>
<organism evidence="1 2">
    <name type="scientific">Veillonella parvula</name>
    <name type="common">Staphylococcus parvulus</name>
    <dbReference type="NCBI Taxonomy" id="29466"/>
    <lineage>
        <taxon>Bacteria</taxon>
        <taxon>Bacillati</taxon>
        <taxon>Bacillota</taxon>
        <taxon>Negativicutes</taxon>
        <taxon>Veillonellales</taxon>
        <taxon>Veillonellaceae</taxon>
        <taxon>Veillonella</taxon>
    </lineage>
</organism>
<evidence type="ECO:0000313" key="2">
    <source>
        <dbReference type="Proteomes" id="UP000778864"/>
    </source>
</evidence>
<evidence type="ECO:0000313" key="1">
    <source>
        <dbReference type="EMBL" id="MBS4893831.1"/>
    </source>
</evidence>
<gene>
    <name evidence="1" type="ORF">KHZ90_08650</name>
</gene>
<dbReference type="EMBL" id="JAGZMU010000005">
    <property type="protein sequence ID" value="MBS4893831.1"/>
    <property type="molecule type" value="Genomic_DNA"/>
</dbReference>
<dbReference type="AlphaFoldDB" id="A0A943A6W9"/>
<accession>A0A943A6W9</accession>
<dbReference type="RefSeq" id="WP_278468166.1">
    <property type="nucleotide sequence ID" value="NZ_JAGZMU010000005.1"/>
</dbReference>
<sequence length="78" mass="9311">MSVIIDITLRDQEKLTKTITINNLSWDLYNKLENDEVINELFDYKYYLNTVYDKISILDFNFILNKQSKNAVTLMQIN</sequence>
<reference evidence="1" key="1">
    <citation type="submission" date="2021-02" db="EMBL/GenBank/DDBJ databases">
        <title>Infant gut strain persistence is associated with maternal origin, phylogeny, and functional potential including surface adhesion and iron acquisition.</title>
        <authorList>
            <person name="Lou Y.C."/>
        </authorList>
    </citation>
    <scope>NUCLEOTIDE SEQUENCE</scope>
    <source>
        <strain evidence="1">L3_108_031G1_dasL3_108_031G1_concoct_20</strain>
    </source>
</reference>
<proteinExistence type="predicted"/>
<protein>
    <submittedName>
        <fullName evidence="1">Uncharacterized protein</fullName>
    </submittedName>
</protein>